<keyword evidence="3" id="KW-0540">Nuclease</keyword>
<keyword evidence="6" id="KW-0460">Magnesium</keyword>
<protein>
    <submittedName>
        <fullName evidence="9">VapC toxin family PIN domain ribonuclease</fullName>
    </submittedName>
</protein>
<comment type="cofactor">
    <cofactor evidence="1">
        <name>Mg(2+)</name>
        <dbReference type="ChEBI" id="CHEBI:18420"/>
    </cofactor>
</comment>
<dbReference type="PANTHER" id="PTHR33653:SF1">
    <property type="entry name" value="RIBONUCLEASE VAPC2"/>
    <property type="match status" value="1"/>
</dbReference>
<dbReference type="GO" id="GO:0016787">
    <property type="term" value="F:hydrolase activity"/>
    <property type="evidence" value="ECO:0007669"/>
    <property type="project" value="UniProtKB-KW"/>
</dbReference>
<evidence type="ECO:0000256" key="5">
    <source>
        <dbReference type="ARBA" id="ARBA00022801"/>
    </source>
</evidence>
<dbReference type="SUPFAM" id="SSF88723">
    <property type="entry name" value="PIN domain-like"/>
    <property type="match status" value="1"/>
</dbReference>
<keyword evidence="5" id="KW-0378">Hydrolase</keyword>
<dbReference type="PANTHER" id="PTHR33653">
    <property type="entry name" value="RIBONUCLEASE VAPC2"/>
    <property type="match status" value="1"/>
</dbReference>
<evidence type="ECO:0000256" key="7">
    <source>
        <dbReference type="ARBA" id="ARBA00038093"/>
    </source>
</evidence>
<evidence type="ECO:0000256" key="4">
    <source>
        <dbReference type="ARBA" id="ARBA00022723"/>
    </source>
</evidence>
<organism evidence="9 10">
    <name type="scientific">Roseofilum reptotaenium AO1-A</name>
    <dbReference type="NCBI Taxonomy" id="1925591"/>
    <lineage>
        <taxon>Bacteria</taxon>
        <taxon>Bacillati</taxon>
        <taxon>Cyanobacteriota</taxon>
        <taxon>Cyanophyceae</taxon>
        <taxon>Desertifilales</taxon>
        <taxon>Desertifilaceae</taxon>
        <taxon>Roseofilum</taxon>
    </lineage>
</organism>
<comment type="caution">
    <text evidence="9">The sequence shown here is derived from an EMBL/GenBank/DDBJ whole genome shotgun (WGS) entry which is preliminary data.</text>
</comment>
<evidence type="ECO:0000256" key="1">
    <source>
        <dbReference type="ARBA" id="ARBA00001946"/>
    </source>
</evidence>
<dbReference type="GO" id="GO:0046872">
    <property type="term" value="F:metal ion binding"/>
    <property type="evidence" value="ECO:0007669"/>
    <property type="project" value="UniProtKB-KW"/>
</dbReference>
<evidence type="ECO:0000256" key="6">
    <source>
        <dbReference type="ARBA" id="ARBA00022842"/>
    </source>
</evidence>
<dbReference type="CDD" id="cd18744">
    <property type="entry name" value="PIN_VapC4-5_FitB-like"/>
    <property type="match status" value="1"/>
</dbReference>
<evidence type="ECO:0000313" key="10">
    <source>
        <dbReference type="Proteomes" id="UP000183940"/>
    </source>
</evidence>
<dbReference type="EMBL" id="MLAW01000005">
    <property type="protein sequence ID" value="OJJ26781.1"/>
    <property type="molecule type" value="Genomic_DNA"/>
</dbReference>
<dbReference type="InterPro" id="IPR002716">
    <property type="entry name" value="PIN_dom"/>
</dbReference>
<keyword evidence="2" id="KW-1277">Toxin-antitoxin system</keyword>
<keyword evidence="4" id="KW-0479">Metal-binding</keyword>
<dbReference type="Proteomes" id="UP000183940">
    <property type="component" value="Unassembled WGS sequence"/>
</dbReference>
<keyword evidence="10" id="KW-1185">Reference proteome</keyword>
<feature type="domain" description="PIN" evidence="8">
    <location>
        <begin position="3"/>
        <end position="125"/>
    </location>
</feature>
<reference evidence="9" key="1">
    <citation type="submission" date="2016-10" db="EMBL/GenBank/DDBJ databases">
        <title>CRISPR-Cas defence system in Roseofilum reptotaenium: evidence of a bacteriophage-cyanobacterium arms race in the coral black band disease.</title>
        <authorList>
            <person name="Buerger P."/>
            <person name="Wood-Charlson E.M."/>
            <person name="Weynberg K.D."/>
            <person name="Willis B."/>
            <person name="Van Oppen M.J."/>
        </authorList>
    </citation>
    <scope>NUCLEOTIDE SEQUENCE [LARGE SCALE GENOMIC DNA]</scope>
    <source>
        <strain evidence="9">AO1-A</strain>
    </source>
</reference>
<evidence type="ECO:0000256" key="3">
    <source>
        <dbReference type="ARBA" id="ARBA00022722"/>
    </source>
</evidence>
<sequence length="133" mass="15088">MGYLLDTNIVSLIMRQDAIIIQNFGLYRAQKQNLLMCGVTYFEIRRGLLVKNAAGQMRKFEAFMKIVPIVTLDDMEIFEQAAAIHADLQRRGLMIQTEDILIAATGIVKGLTVVSRDEDLRRIKGLSLETWLS</sequence>
<dbReference type="Gene3D" id="3.40.50.1010">
    <property type="entry name" value="5'-nuclease"/>
    <property type="match status" value="1"/>
</dbReference>
<comment type="similarity">
    <text evidence="7">Belongs to the PINc/VapC protein family.</text>
</comment>
<dbReference type="InterPro" id="IPR029060">
    <property type="entry name" value="PIN-like_dom_sf"/>
</dbReference>
<dbReference type="STRING" id="1925591.BI308_04890"/>
<gene>
    <name evidence="9" type="ORF">BI308_04890</name>
</gene>
<accession>A0A1L9QVR9</accession>
<dbReference type="GO" id="GO:0004518">
    <property type="term" value="F:nuclease activity"/>
    <property type="evidence" value="ECO:0007669"/>
    <property type="project" value="UniProtKB-KW"/>
</dbReference>
<evidence type="ECO:0000313" key="9">
    <source>
        <dbReference type="EMBL" id="OJJ26781.1"/>
    </source>
</evidence>
<name>A0A1L9QVR9_9CYAN</name>
<dbReference type="AlphaFoldDB" id="A0A1L9QVR9"/>
<dbReference type="InterPro" id="IPR050556">
    <property type="entry name" value="Type_II_TA_system_RNase"/>
</dbReference>
<dbReference type="Pfam" id="PF01850">
    <property type="entry name" value="PIN"/>
    <property type="match status" value="1"/>
</dbReference>
<proteinExistence type="inferred from homology"/>
<evidence type="ECO:0000259" key="8">
    <source>
        <dbReference type="Pfam" id="PF01850"/>
    </source>
</evidence>
<evidence type="ECO:0000256" key="2">
    <source>
        <dbReference type="ARBA" id="ARBA00022649"/>
    </source>
</evidence>